<feature type="compositionally biased region" description="Pro residues" evidence="2">
    <location>
        <begin position="658"/>
        <end position="673"/>
    </location>
</feature>
<dbReference type="InParanoid" id="A2EM86"/>
<evidence type="ECO:0000256" key="2">
    <source>
        <dbReference type="SAM" id="MobiDB-lite"/>
    </source>
</evidence>
<reference evidence="3" key="1">
    <citation type="submission" date="2006-10" db="EMBL/GenBank/DDBJ databases">
        <authorList>
            <person name="Amadeo P."/>
            <person name="Zhao Q."/>
            <person name="Wortman J."/>
            <person name="Fraser-Liggett C."/>
            <person name="Carlton J."/>
        </authorList>
    </citation>
    <scope>NUCLEOTIDE SEQUENCE</scope>
    <source>
        <strain evidence="3">G3</strain>
    </source>
</reference>
<dbReference type="Gene3D" id="3.40.50.1010">
    <property type="entry name" value="5'-nuclease"/>
    <property type="match status" value="1"/>
</dbReference>
<reference evidence="3" key="2">
    <citation type="journal article" date="2007" name="Science">
        <title>Draft genome sequence of the sexually transmitted pathogen Trichomonas vaginalis.</title>
        <authorList>
            <person name="Carlton J.M."/>
            <person name="Hirt R.P."/>
            <person name="Silva J.C."/>
            <person name="Delcher A.L."/>
            <person name="Schatz M."/>
            <person name="Zhao Q."/>
            <person name="Wortman J.R."/>
            <person name="Bidwell S.L."/>
            <person name="Alsmark U.C.M."/>
            <person name="Besteiro S."/>
            <person name="Sicheritz-Ponten T."/>
            <person name="Noel C.J."/>
            <person name="Dacks J.B."/>
            <person name="Foster P.G."/>
            <person name="Simillion C."/>
            <person name="Van de Peer Y."/>
            <person name="Miranda-Saavedra D."/>
            <person name="Barton G.J."/>
            <person name="Westrop G.D."/>
            <person name="Mueller S."/>
            <person name="Dessi D."/>
            <person name="Fiori P.L."/>
            <person name="Ren Q."/>
            <person name="Paulsen I."/>
            <person name="Zhang H."/>
            <person name="Bastida-Corcuera F.D."/>
            <person name="Simoes-Barbosa A."/>
            <person name="Brown M.T."/>
            <person name="Hayes R.D."/>
            <person name="Mukherjee M."/>
            <person name="Okumura C.Y."/>
            <person name="Schneider R."/>
            <person name="Smith A.J."/>
            <person name="Vanacova S."/>
            <person name="Villalvazo M."/>
            <person name="Haas B.J."/>
            <person name="Pertea M."/>
            <person name="Feldblyum T.V."/>
            <person name="Utterback T.R."/>
            <person name="Shu C.L."/>
            <person name="Osoegawa K."/>
            <person name="de Jong P.J."/>
            <person name="Hrdy I."/>
            <person name="Horvathova L."/>
            <person name="Zubacova Z."/>
            <person name="Dolezal P."/>
            <person name="Malik S.B."/>
            <person name="Logsdon J.M. Jr."/>
            <person name="Henze K."/>
            <person name="Gupta A."/>
            <person name="Wang C.C."/>
            <person name="Dunne R.L."/>
            <person name="Upcroft J.A."/>
            <person name="Upcroft P."/>
            <person name="White O."/>
            <person name="Salzberg S.L."/>
            <person name="Tang P."/>
            <person name="Chiu C.-H."/>
            <person name="Lee Y.-S."/>
            <person name="Embley T.M."/>
            <person name="Coombs G.H."/>
            <person name="Mottram J.C."/>
            <person name="Tachezy J."/>
            <person name="Fraser-Liggett C.M."/>
            <person name="Johnson P.J."/>
        </authorList>
    </citation>
    <scope>NUCLEOTIDE SEQUENCE [LARGE SCALE GENOMIC DNA]</scope>
    <source>
        <strain evidence="3">G3</strain>
    </source>
</reference>
<dbReference type="VEuPathDB" id="TrichDB:TVAGG3_0567200"/>
<organism evidence="3 4">
    <name type="scientific">Trichomonas vaginalis (strain ATCC PRA-98 / G3)</name>
    <dbReference type="NCBI Taxonomy" id="412133"/>
    <lineage>
        <taxon>Eukaryota</taxon>
        <taxon>Metamonada</taxon>
        <taxon>Parabasalia</taxon>
        <taxon>Trichomonadida</taxon>
        <taxon>Trichomonadidae</taxon>
        <taxon>Trichomonas</taxon>
    </lineage>
</organism>
<dbReference type="PANTHER" id="PTHR15665">
    <property type="entry name" value="ASTEROID PROTEIN"/>
    <property type="match status" value="1"/>
</dbReference>
<dbReference type="VEuPathDB" id="TrichDB:TVAG_470410"/>
<evidence type="ECO:0008006" key="5">
    <source>
        <dbReference type="Google" id="ProtNLM"/>
    </source>
</evidence>
<feature type="compositionally biased region" description="Basic and acidic residues" evidence="2">
    <location>
        <begin position="739"/>
        <end position="763"/>
    </location>
</feature>
<evidence type="ECO:0000313" key="3">
    <source>
        <dbReference type="EMBL" id="EAY06198.1"/>
    </source>
</evidence>
<accession>A2EM86</accession>
<dbReference type="EMBL" id="DS113429">
    <property type="protein sequence ID" value="EAY06198.1"/>
    <property type="molecule type" value="Genomic_DNA"/>
</dbReference>
<comment type="similarity">
    <text evidence="1">Belongs to the asteroid family.</text>
</comment>
<keyword evidence="4" id="KW-1185">Reference proteome</keyword>
<feature type="region of interest" description="Disordered" evidence="2">
    <location>
        <begin position="645"/>
        <end position="763"/>
    </location>
</feature>
<dbReference type="PANTHER" id="PTHR15665:SF1">
    <property type="entry name" value="PROTEIN ASTEROID HOMOLOG 1"/>
    <property type="match status" value="1"/>
</dbReference>
<gene>
    <name evidence="3" type="ORF">TVAG_470410</name>
</gene>
<sequence length="763" mass="86147">MVRPLSVGIYENNNDKTPERKVLEIELKGNKPVFVIDGIALANFVLSSGDKEHSWDFAHGGDYNAYTAKIADYFKLLNNFDAESVIVLPLPAGSLPSNEKNNAAATTRYTEKLRRVTRVRQLLEKPNATSRNLAPVLPPFMAEEIVQAAAKLKLKVIFTRNEVTRFCANMVSTFKADAVIGDDVNYVFFPNARFIPIDSFFNDENKIWNCDYLTHETLSDVISLAKPEFLGDLNILLGNEFTENFVNQKYSVVNLLHIKVRANNPAATVEGIVDFINQDTYEGVENTAPFKQLIEKDPEFKAAIDECRKYYNLEDLAEEGESEIRKLVDSDSLPLWALGVSEKHDFWYEPVVDDYKSEILTSNITLPIRKIIYGILGRENVVEHIPKDEAIEEVKVDGEKDLPTLAQLGKMKKTNLERTFYNIVHGSFPKPPSYKEDPINKIDEPVKTIGLALRYLIAQCFTDNQTDYTKLPESNTSLKDAGVKGAPPLDLFELRALAAQALCLMMLPYNQFHAPEFKPTLRRMHVSALHQSVLQHMIWLQQVFGQKSEHIKPHRVFDGQIFAAAYDAEGKLSSEKFLPFYSEQDKVKDLETKRLDSFLKAVLYPFPDGLFEAFLSAPRSQKAAPKKVEEKLDVIETHKSAFANLMDDSEEDGEIEVPPAPVISAPPPPPPAASKPEKEKKPEMDEDEEMAFLMAAAAANKGAKREVKAAPQQKKNTPKSAPKKHIDKGSLNQFNNYNKESKLDAKKQMKQSSHDWHRGEMRL</sequence>
<dbReference type="KEGG" id="tva:4764084"/>
<proteinExistence type="inferred from homology"/>
<name>A2EM86_TRIV3</name>
<dbReference type="OrthoDB" id="25987at2759"/>
<dbReference type="Proteomes" id="UP000001542">
    <property type="component" value="Unassembled WGS sequence"/>
</dbReference>
<evidence type="ECO:0000313" key="4">
    <source>
        <dbReference type="Proteomes" id="UP000001542"/>
    </source>
</evidence>
<dbReference type="SUPFAM" id="SSF88723">
    <property type="entry name" value="PIN domain-like"/>
    <property type="match status" value="1"/>
</dbReference>
<dbReference type="InterPro" id="IPR026832">
    <property type="entry name" value="Asteroid"/>
</dbReference>
<dbReference type="InterPro" id="IPR029060">
    <property type="entry name" value="PIN-like_dom_sf"/>
</dbReference>
<evidence type="ECO:0000256" key="1">
    <source>
        <dbReference type="ARBA" id="ARBA00007398"/>
    </source>
</evidence>
<dbReference type="AlphaFoldDB" id="A2EM86"/>
<protein>
    <recommendedName>
        <fullName evidence="5">Asteroid domain-containing protein</fullName>
    </recommendedName>
</protein>